<dbReference type="PROSITE" id="PS50090">
    <property type="entry name" value="MYB_LIKE"/>
    <property type="match status" value="1"/>
</dbReference>
<dbReference type="InParanoid" id="A0A6J2YQB8"/>
<keyword evidence="8" id="KW-1185">Reference proteome</keyword>
<reference evidence="9" key="1">
    <citation type="submission" date="2025-08" db="UniProtKB">
        <authorList>
            <consortium name="RefSeq"/>
        </authorList>
    </citation>
    <scope>IDENTIFICATION</scope>
    <source>
        <tissue evidence="9">Gonads</tissue>
    </source>
</reference>
<evidence type="ECO:0000256" key="3">
    <source>
        <dbReference type="ARBA" id="ARBA00023125"/>
    </source>
</evidence>
<dbReference type="GO" id="GO:0010468">
    <property type="term" value="P:regulation of gene expression"/>
    <property type="evidence" value="ECO:0007669"/>
    <property type="project" value="UniProtKB-ARBA"/>
</dbReference>
<dbReference type="AlphaFoldDB" id="A0A6J2YQB8"/>
<evidence type="ECO:0000256" key="2">
    <source>
        <dbReference type="ARBA" id="ARBA00023015"/>
    </source>
</evidence>
<dbReference type="GO" id="GO:0005634">
    <property type="term" value="C:nucleus"/>
    <property type="evidence" value="ECO:0007669"/>
    <property type="project" value="UniProtKB-SubCell"/>
</dbReference>
<dbReference type="Pfam" id="PF13837">
    <property type="entry name" value="Myb_DNA-bind_4"/>
    <property type="match status" value="2"/>
</dbReference>
<dbReference type="Gene3D" id="1.10.10.60">
    <property type="entry name" value="Homeodomain-like"/>
    <property type="match status" value="2"/>
</dbReference>
<keyword evidence="3" id="KW-0238">DNA-binding</keyword>
<feature type="domain" description="Myb-like" evidence="7">
    <location>
        <begin position="84"/>
        <end position="140"/>
    </location>
</feature>
<feature type="compositionally biased region" description="Polar residues" evidence="6">
    <location>
        <begin position="54"/>
        <end position="65"/>
    </location>
</feature>
<dbReference type="PANTHER" id="PTHR21654">
    <property type="entry name" value="FI21293P1"/>
    <property type="match status" value="1"/>
</dbReference>
<dbReference type="InterPro" id="IPR001005">
    <property type="entry name" value="SANT/Myb"/>
</dbReference>
<dbReference type="KEGG" id="soy:115889628"/>
<evidence type="ECO:0000313" key="8">
    <source>
        <dbReference type="Proteomes" id="UP000504635"/>
    </source>
</evidence>
<accession>A0A6J2YQB8</accession>
<dbReference type="GeneID" id="115889628"/>
<evidence type="ECO:0000313" key="9">
    <source>
        <dbReference type="RefSeq" id="XP_030765537.1"/>
    </source>
</evidence>
<keyword evidence="2" id="KW-0805">Transcription regulation</keyword>
<organism evidence="8 9">
    <name type="scientific">Sitophilus oryzae</name>
    <name type="common">Rice weevil</name>
    <name type="synonym">Curculio oryzae</name>
    <dbReference type="NCBI Taxonomy" id="7048"/>
    <lineage>
        <taxon>Eukaryota</taxon>
        <taxon>Metazoa</taxon>
        <taxon>Ecdysozoa</taxon>
        <taxon>Arthropoda</taxon>
        <taxon>Hexapoda</taxon>
        <taxon>Insecta</taxon>
        <taxon>Pterygota</taxon>
        <taxon>Neoptera</taxon>
        <taxon>Endopterygota</taxon>
        <taxon>Coleoptera</taxon>
        <taxon>Polyphaga</taxon>
        <taxon>Cucujiformia</taxon>
        <taxon>Curculionidae</taxon>
        <taxon>Dryophthorinae</taxon>
        <taxon>Sitophilus</taxon>
    </lineage>
</organism>
<feature type="region of interest" description="Disordered" evidence="6">
    <location>
        <begin position="54"/>
        <end position="75"/>
    </location>
</feature>
<keyword evidence="4" id="KW-0804">Transcription</keyword>
<protein>
    <submittedName>
        <fullName evidence="9">Uncharacterized protein LOC115889628</fullName>
    </submittedName>
</protein>
<dbReference type="Proteomes" id="UP000504635">
    <property type="component" value="Unplaced"/>
</dbReference>
<dbReference type="RefSeq" id="XP_030765537.1">
    <property type="nucleotide sequence ID" value="XM_030909677.1"/>
</dbReference>
<evidence type="ECO:0000256" key="6">
    <source>
        <dbReference type="SAM" id="MobiDB-lite"/>
    </source>
</evidence>
<evidence type="ECO:0000256" key="1">
    <source>
        <dbReference type="ARBA" id="ARBA00004123"/>
    </source>
</evidence>
<dbReference type="OrthoDB" id="6742202at2759"/>
<evidence type="ECO:0000256" key="4">
    <source>
        <dbReference type="ARBA" id="ARBA00023163"/>
    </source>
</evidence>
<proteinExistence type="predicted"/>
<keyword evidence="5" id="KW-0539">Nucleus</keyword>
<gene>
    <name evidence="9" type="primary">LOC115889628</name>
</gene>
<sequence length="383" mass="45079">MSHLRKILRMNDATVEYVYEDEHGQQFTAHQQPQDPLEGDGHKAEVMIVEQSDLQNDVNESNAPEETTDHADPECRRRDTHHCWGVEQSLKLIETVKEFKDQLGKTGSRKETWQKITKAVRTKGVDVNVQECQNKWKNLIRSYKECIKMKNRSNMRFRYFNEMSDYFGGDTSLLNLEHDYNKTKLTLMPLLSPGNVPGSNTAPPTVTFPPICFTDRQFVEYTNMKREEYAARQKRHDEEMAIRRQELEVQKKKLEVMKKAAMANVPSNKNVNFDFPCRWPDEATSLLISIIRRRKYEIADKDQTKKPALWNEIMAEMNENGFPITVKEIKSKWRNLIRSYNLRCKNQRQKGFKFKFFGEIQEFFRETESLGIDPVVFEVYAIE</sequence>
<dbReference type="InterPro" id="IPR044822">
    <property type="entry name" value="Myb_DNA-bind_4"/>
</dbReference>
<evidence type="ECO:0000259" key="7">
    <source>
        <dbReference type="PROSITE" id="PS50090"/>
    </source>
</evidence>
<comment type="subcellular location">
    <subcellularLocation>
        <location evidence="1">Nucleus</location>
    </subcellularLocation>
</comment>
<dbReference type="PANTHER" id="PTHR21654:SF84">
    <property type="entry name" value="SI:DKEY-66I24.7"/>
    <property type="match status" value="1"/>
</dbReference>
<dbReference type="GO" id="GO:0003677">
    <property type="term" value="F:DNA binding"/>
    <property type="evidence" value="ECO:0007669"/>
    <property type="project" value="UniProtKB-KW"/>
</dbReference>
<name>A0A6J2YQB8_SITOR</name>
<evidence type="ECO:0000256" key="5">
    <source>
        <dbReference type="ARBA" id="ARBA00023242"/>
    </source>
</evidence>